<dbReference type="HOGENOM" id="CLU_227594_0_0_14"/>
<dbReference type="PANTHER" id="PTHR30287">
    <property type="entry name" value="MEMBRANE COMPONENT OF PREDICTED ABC SUPERFAMILY METABOLITE UPTAKE TRANSPORTER"/>
    <property type="match status" value="1"/>
</dbReference>
<evidence type="ECO:0000313" key="9">
    <source>
        <dbReference type="EMBL" id="ACF07056.1"/>
    </source>
</evidence>
<feature type="transmembrane region" description="Helical" evidence="7">
    <location>
        <begin position="2693"/>
        <end position="2722"/>
    </location>
</feature>
<dbReference type="GO" id="GO:0005886">
    <property type="term" value="C:plasma membrane"/>
    <property type="evidence" value="ECO:0007669"/>
    <property type="project" value="UniProtKB-SubCell"/>
</dbReference>
<feature type="coiled-coil region" evidence="6">
    <location>
        <begin position="380"/>
        <end position="417"/>
    </location>
</feature>
<organism evidence="9 10">
    <name type="scientific">Metamycoplasma arthritidis (strain 158L3-1)</name>
    <name type="common">Mycoplasma arthritidis</name>
    <dbReference type="NCBI Taxonomy" id="243272"/>
    <lineage>
        <taxon>Bacteria</taxon>
        <taxon>Bacillati</taxon>
        <taxon>Mycoplasmatota</taxon>
        <taxon>Mycoplasmoidales</taxon>
        <taxon>Metamycoplasmataceae</taxon>
        <taxon>Metamycoplasma</taxon>
    </lineage>
</organism>
<evidence type="ECO:0000256" key="4">
    <source>
        <dbReference type="ARBA" id="ARBA00022989"/>
    </source>
</evidence>
<dbReference type="InterPro" id="IPR003838">
    <property type="entry name" value="ABC3_permease_C"/>
</dbReference>
<dbReference type="EMBL" id="CP001047">
    <property type="protein sequence ID" value="ACF07056.1"/>
    <property type="molecule type" value="Genomic_DNA"/>
</dbReference>
<keyword evidence="5 7" id="KW-0472">Membrane</keyword>
<dbReference type="InterPro" id="IPR038766">
    <property type="entry name" value="Membrane_comp_ABC_pdt"/>
</dbReference>
<feature type="transmembrane region" description="Helical" evidence="7">
    <location>
        <begin position="2647"/>
        <end position="2672"/>
    </location>
</feature>
<feature type="domain" description="ABC3 transporter permease C-terminal" evidence="8">
    <location>
        <begin position="2651"/>
        <end position="2767"/>
    </location>
</feature>
<reference evidence="9 10" key="1">
    <citation type="journal article" date="2008" name="Infect. Immun.">
        <title>Genome of Mycoplasma arthritidis.</title>
        <authorList>
            <person name="Dybvig K."/>
            <person name="Zuhua C."/>
            <person name="Lao P."/>
            <person name="Jordan D.S."/>
            <person name="French C.T."/>
            <person name="Tu A.H."/>
            <person name="Loraine A.E."/>
        </authorList>
    </citation>
    <scope>NUCLEOTIDE SEQUENCE [LARGE SCALE GENOMIC DNA]</scope>
    <source>
        <strain evidence="9 10">158L3-1</strain>
    </source>
</reference>
<sequence>MHRLFKEVFKSLSRNKIALICLTILIFLTSGIFTLLYDIKKSYSSTINSYDQVSRLHDLTADLDVNLSGNIPNGGFDQLDRDGNPSKDKKPITFSASANSAKKAYSFNLGPEDKNYIQLKKIGGLDVTNDDYYIKAEDFMKFFYASKQAASGTKFELNKENPDPSKINEFTIDGKAKEFAIYQKKGDKFERITTKLSLEKDSNLIFTDQPTLSQIGQIVKSNDSSKKDYIINPRSLYLNLKEKKVSLNYGDYENWKKEGVGYHMSGADFMKALGFREENGKWYYDNNSSNKDINLSTGSSTNESKITENDKVEQTFNLNKYIDQKGGVAANGFVTQEFKAKTYKMPENWIRSATVRYEYNWYRYRLNWNEKDDSAILNEISALESRIAELRANKKNKEANANLIKLLEQRLEAKRKELASNWTRTYLKFILKYRAENPKLYERLRYFTFWEKVKVSTYQVGNGAIKETREVVKVTASDFDVPFEKPLGAGKNTIRQIEGDQFKDLKDSSAGDPINPETLENLADNKKLVKFQNSIRESALNFAKQAILEEIKKRIPESNLGIRQTLTAETVDEKTGTKKAYHFINTGDKNNNIRGLKQNVGKLYEEQNNPTWINKSINDSNIDEFIQKPQLGETFIRKIPSIYTKEIIEYIFKGYTPNPDYFAPDVRFEDYYDLIQNTKIPVLINNKKMVVLTTAEREDKSAGASIVGAIAMKGPSQYVLLTRETNENSEVVWKRINVNGKDTMGIDELYQYLVDNNLTIRGEIGANGWAYVDPNYKNRISLPVAFGSISNEFVNDIIQNKSIKSLAEAVKRIILESDFNKIFKRDDVYRITNSLISATENNGLHTLLATGKINNAILTKVLFDALKNIIDTKQYNDPEYNNSNGNGFIKSIFYNIFDYFKKEYIKSGNDDGTRKEFLVKQISNLLSLLGFDKATLIPSLDINIGDLLNSINNFENVFDVLKEMIDAIDFERWSALIQDWYRQHPLLPFTDVNQTYWQLSSARIVTSLFQSIDGSKFKGAVKKLINQVDFNCIFNPELETSIFQKILSVRENSGNPLSEEEKNDLKELFKKLNGVEGSEKKYSNVNQGLNELIDNLSVDRLASALDELITRVTYPVTVNGKVFKNFNTEKLDKSDYLSAFINSIVTGGDSEISGKIQNIQNALIKLFNLSSKTQSYEVLGKNFIVPGVDNKKISLTDLQALANIFSSTNSPQNKGTSTSDSQGGIDFDRLRDKINDAIASKTDFIPTTQELKFLREKALVTDRDLADLNKVKEKFESYLRLYGKLSLDNYGPDRSQSKWNWSFNDNANKEVKSYGDLAYRSALLKSDQNNGGIIPAIRSILAQQFVSSMLGSGQSTAVQNALQFYAIWIKLAYEMSELANVTEKITRDPNTGDNIISKIKDYKLTFDQISYILKELFNLSSDSEINNLITNYQAVNGSVPNFGGILSNTGYDKIAHAHADTTTAAKAFENAIDSSQTFKNFFNKIKSHGINDNLIEEIKNILKKHQYELTYNFGYIASASTLPIHYKDSIEKFITSFIKGNGSSPSWGHLVNNRAEFSLLYKMTLDSQNLSEKFSVINIPRNVFSGYNLINFPQILMYYALSNGTEGNLAYMVKKLFNNLHNASVKDIKKMVAPLYDQYVNDDERISSRDDTNAVLDLSQLSYLIKNKLTNKDKKDLNLFGLNITKTLSDAIRKIIQAVNVYNLISYSDAGSYLAKVNQAYLDKNNKEIYTGDISKYLNNPLAMKEFIASLPSKYKIKVNTIEYLIIGKETTADYLYPVVNEENIQVDTKTQALVYVNQRGFDRIRSAYPTFAIKEYVLIKMPKASDKEINKMRDELNGVISNITSSANKKVYKTTESDYLNPERSIRITAVMSVVNIIQKAQVISIIMLIVIVIFIVYFVIKRYIENRHKVIGILCAQGYKTSEIALSFAAFGWLPAAIGGIAGYITGLSLQLGAMRIFSSYWTLENNTIPFNVLSLLIAMILPVLGISALIFAITYYAVRRKPVEMMNGLVELSINNVSQKIYMIFRRWNIKMKFVISMILNNFWKLFSLFLGFSSTSLIMMFFLSSGNVFDRSISQTYKNRNYRYKLDLESPTTEGGPYVTYNHNDLSRLLYVPSDLAGKASSNGSQLDYENPNFLRPGGGFNSDVIPRKFDPVVLTKSSLDLKLDLSVELSPWDITYANMPETQRARVLQIFERVSMKMQATQNLITGEVNSGEGGYIAVKDLEKYKRDKAAGRPEDLSNRKGYFLFSNNRLSGDDDVASKSFRYVAWNPQSSSYESSVKVTTSAHREKYREFLVDAYKKIDVPDFYVAFGGVYWNEATNERYTYAKLGLTNGQETRIYGYQEDSKYIKVLDKNGNDLSKKLDQWSGPSEPIPLVVNNVSAKRLGLSVGDIIEGDLLNHVDRFVHKLVQTAAPQTRYRFRVVGISDTYINDEFVASKKILDRILGMDTLTKRLRDARRSELDQLNALYPEKKEENIRKFNKKYEAFNGILSVDKTPVQTIDTLTTYSASGYWGATATFDTEGASAEAKWAFFKNVFISNPKLKFTSLFEHAINAYNEAHGTNKKYEEEMRKFLGIDDPAVFEEIKETTDISKFQKIASDAINKFYAPQESIYGKNIMYGASFDVNSKDIEAGFISSISKTINVILTVVIIVSFIISIVILVIITNIMIASNRISIATFSVLGYNNFEKIFLFFFSFIPSILLACGLMIPATLGLITIFNNFVLSTSQIVLPLTLNISTVIISVVTCLVVFTLTSVITWLSLNRTKAAYALKGK</sequence>
<keyword evidence="6" id="KW-0175">Coiled coil</keyword>
<dbReference type="RefSeq" id="WP_012498013.1">
    <property type="nucleotide sequence ID" value="NC_011025.1"/>
</dbReference>
<evidence type="ECO:0000256" key="7">
    <source>
        <dbReference type="SAM" id="Phobius"/>
    </source>
</evidence>
<gene>
    <name evidence="9" type="ordered locus">MARTH_orf117</name>
</gene>
<evidence type="ECO:0000256" key="2">
    <source>
        <dbReference type="ARBA" id="ARBA00022475"/>
    </source>
</evidence>
<evidence type="ECO:0000256" key="5">
    <source>
        <dbReference type="ARBA" id="ARBA00023136"/>
    </source>
</evidence>
<feature type="transmembrane region" description="Helical" evidence="7">
    <location>
        <begin position="1930"/>
        <end position="1955"/>
    </location>
</feature>
<keyword evidence="3 7" id="KW-0812">Transmembrane</keyword>
<dbReference type="Pfam" id="PF02687">
    <property type="entry name" value="FtsX"/>
    <property type="match status" value="2"/>
</dbReference>
<dbReference type="Proteomes" id="UP000008812">
    <property type="component" value="Chromosome"/>
</dbReference>
<feature type="transmembrane region" description="Helical" evidence="7">
    <location>
        <begin position="2046"/>
        <end position="2067"/>
    </location>
</feature>
<feature type="transmembrane region" description="Helical" evidence="7">
    <location>
        <begin position="1884"/>
        <end position="1902"/>
    </location>
</feature>
<dbReference type="PANTHER" id="PTHR30287:SF2">
    <property type="entry name" value="BLL1001 PROTEIN"/>
    <property type="match status" value="1"/>
</dbReference>
<keyword evidence="2" id="KW-1003">Cell membrane</keyword>
<evidence type="ECO:0000259" key="8">
    <source>
        <dbReference type="Pfam" id="PF02687"/>
    </source>
</evidence>
<keyword evidence="4 7" id="KW-1133">Transmembrane helix</keyword>
<feature type="transmembrane region" description="Helical" evidence="7">
    <location>
        <begin position="1975"/>
        <end position="2001"/>
    </location>
</feature>
<evidence type="ECO:0000256" key="6">
    <source>
        <dbReference type="SAM" id="Coils"/>
    </source>
</evidence>
<comment type="subcellular location">
    <subcellularLocation>
        <location evidence="1">Cell membrane</location>
        <topology evidence="1">Multi-pass membrane protein</topology>
    </subcellularLocation>
</comment>
<accession>B3PM04</accession>
<feature type="domain" description="ABC3 transporter permease C-terminal" evidence="8">
    <location>
        <begin position="1885"/>
        <end position="2005"/>
    </location>
</feature>
<evidence type="ECO:0000256" key="3">
    <source>
        <dbReference type="ARBA" id="ARBA00022692"/>
    </source>
</evidence>
<feature type="transmembrane region" description="Helical" evidence="7">
    <location>
        <begin position="2742"/>
        <end position="2765"/>
    </location>
</feature>
<name>B3PM04_META1</name>
<evidence type="ECO:0000313" key="10">
    <source>
        <dbReference type="Proteomes" id="UP000008812"/>
    </source>
</evidence>
<keyword evidence="10" id="KW-1185">Reference proteome</keyword>
<dbReference type="KEGG" id="mat:MARTH_orf117"/>
<dbReference type="STRING" id="243272.MARTH_orf117"/>
<proteinExistence type="predicted"/>
<protein>
    <submittedName>
        <fullName evidence="9">ABC transporter permease protein</fullName>
    </submittedName>
</protein>
<dbReference type="eggNOG" id="COG0577">
    <property type="taxonomic scope" value="Bacteria"/>
</dbReference>
<evidence type="ECO:0000256" key="1">
    <source>
        <dbReference type="ARBA" id="ARBA00004651"/>
    </source>
</evidence>